<dbReference type="Proteomes" id="UP000000238">
    <property type="component" value="Chromosome"/>
</dbReference>
<sequence>MRPMSVKIEVGGHLKLKRQLALLKLPAARRKRILGQIGRQVRTQSRKRLRSQTGLDGQPWEARKQGNKKMLRGLSKRLAVFAGPDRVTITFKNALVGRIARMQQEGVTEVMTRARMQQRHGQPDYAAPATRGQARQLREAGFTIPRGQGRGRKRPTLKWVTQNMTFGQAGAVLRALTDKPRQGRWLIPLPARSFLGATQHDIDAFIDRIFKQTFKQATKG</sequence>
<name>Q2S7H9_HAHCH</name>
<reference evidence="2 3" key="1">
    <citation type="journal article" date="2005" name="Nucleic Acids Res.">
        <title>Genomic blueprint of Hahella chejuensis, a marine microbe producing an algicidal agent.</title>
        <authorList>
            <person name="Jeong H."/>
            <person name="Yim J.H."/>
            <person name="Lee C."/>
            <person name="Choi S.-H."/>
            <person name="Park Y.K."/>
            <person name="Yoon S.H."/>
            <person name="Hur C.-G."/>
            <person name="Kang H.-Y."/>
            <person name="Kim D."/>
            <person name="Lee H.H."/>
            <person name="Park K.H."/>
            <person name="Park S.-H."/>
            <person name="Park H.-S."/>
            <person name="Lee H.K."/>
            <person name="Oh T.K."/>
            <person name="Kim J.F."/>
        </authorList>
    </citation>
    <scope>NUCLEOTIDE SEQUENCE [LARGE SCALE GENOMIC DNA]</scope>
    <source>
        <strain evidence="2 3">KCTC 2396</strain>
    </source>
</reference>
<dbReference type="KEGG" id="hch:HCH_06771"/>
<dbReference type="EMBL" id="CP000155">
    <property type="protein sequence ID" value="ABC33395.1"/>
    <property type="molecule type" value="Genomic_DNA"/>
</dbReference>
<feature type="region of interest" description="Disordered" evidence="1">
    <location>
        <begin position="40"/>
        <end position="60"/>
    </location>
</feature>
<dbReference type="AlphaFoldDB" id="Q2S7H9"/>
<dbReference type="eggNOG" id="ENOG5032RJF">
    <property type="taxonomic scope" value="Bacteria"/>
</dbReference>
<evidence type="ECO:0000313" key="2">
    <source>
        <dbReference type="EMBL" id="ABC33395.1"/>
    </source>
</evidence>
<protein>
    <recommendedName>
        <fullName evidence="4">Phage protein</fullName>
    </recommendedName>
</protein>
<organism evidence="2 3">
    <name type="scientific">Hahella chejuensis (strain KCTC 2396)</name>
    <dbReference type="NCBI Taxonomy" id="349521"/>
    <lineage>
        <taxon>Bacteria</taxon>
        <taxon>Pseudomonadati</taxon>
        <taxon>Pseudomonadota</taxon>
        <taxon>Gammaproteobacteria</taxon>
        <taxon>Oceanospirillales</taxon>
        <taxon>Hahellaceae</taxon>
        <taxon>Hahella</taxon>
    </lineage>
</organism>
<evidence type="ECO:0000313" key="3">
    <source>
        <dbReference type="Proteomes" id="UP000000238"/>
    </source>
</evidence>
<evidence type="ECO:0008006" key="4">
    <source>
        <dbReference type="Google" id="ProtNLM"/>
    </source>
</evidence>
<dbReference type="InterPro" id="IPR006522">
    <property type="entry name" value="Phage_virion_morphogenesis"/>
</dbReference>
<dbReference type="Pfam" id="PF05069">
    <property type="entry name" value="Phage_tail_S"/>
    <property type="match status" value="1"/>
</dbReference>
<accession>Q2S7H9</accession>
<evidence type="ECO:0000256" key="1">
    <source>
        <dbReference type="SAM" id="MobiDB-lite"/>
    </source>
</evidence>
<keyword evidence="3" id="KW-1185">Reference proteome</keyword>
<proteinExistence type="predicted"/>
<dbReference type="HOGENOM" id="CLU_102102_1_0_6"/>
<dbReference type="STRING" id="349521.HCH_06771"/>
<gene>
    <name evidence="2" type="ordered locus">HCH_06771</name>
</gene>